<dbReference type="AlphaFoldDB" id="A0AAV2H0B7"/>
<keyword evidence="1" id="KW-0732">Signal</keyword>
<feature type="signal peptide" evidence="1">
    <location>
        <begin position="1"/>
        <end position="22"/>
    </location>
</feature>
<dbReference type="Proteomes" id="UP001497497">
    <property type="component" value="Unassembled WGS sequence"/>
</dbReference>
<dbReference type="InterPro" id="IPR016186">
    <property type="entry name" value="C-type_lectin-like/link_sf"/>
</dbReference>
<feature type="chain" id="PRO_5043830719" description="C-type lectin domain-containing protein" evidence="1">
    <location>
        <begin position="23"/>
        <end position="264"/>
    </location>
</feature>
<evidence type="ECO:0000259" key="2">
    <source>
        <dbReference type="PROSITE" id="PS50041"/>
    </source>
</evidence>
<dbReference type="PROSITE" id="PS50041">
    <property type="entry name" value="C_TYPE_LECTIN_2"/>
    <property type="match status" value="1"/>
</dbReference>
<comment type="caution">
    <text evidence="3">The sequence shown here is derived from an EMBL/GenBank/DDBJ whole genome shotgun (WGS) entry which is preliminary data.</text>
</comment>
<proteinExistence type="predicted"/>
<feature type="domain" description="C-type lectin" evidence="2">
    <location>
        <begin position="41"/>
        <end position="167"/>
    </location>
</feature>
<organism evidence="3 4">
    <name type="scientific">Lymnaea stagnalis</name>
    <name type="common">Great pond snail</name>
    <name type="synonym">Helix stagnalis</name>
    <dbReference type="NCBI Taxonomy" id="6523"/>
    <lineage>
        <taxon>Eukaryota</taxon>
        <taxon>Metazoa</taxon>
        <taxon>Spiralia</taxon>
        <taxon>Lophotrochozoa</taxon>
        <taxon>Mollusca</taxon>
        <taxon>Gastropoda</taxon>
        <taxon>Heterobranchia</taxon>
        <taxon>Euthyneura</taxon>
        <taxon>Panpulmonata</taxon>
        <taxon>Hygrophila</taxon>
        <taxon>Lymnaeoidea</taxon>
        <taxon>Lymnaeidae</taxon>
        <taxon>Lymnaea</taxon>
    </lineage>
</organism>
<keyword evidence="4" id="KW-1185">Reference proteome</keyword>
<name>A0AAV2H0B7_LYMST</name>
<dbReference type="SMART" id="SM00034">
    <property type="entry name" value="CLECT"/>
    <property type="match status" value="1"/>
</dbReference>
<dbReference type="Gene3D" id="2.10.22.10">
    <property type="entry name" value="Antistasin, domain 1"/>
    <property type="match status" value="1"/>
</dbReference>
<dbReference type="Gene3D" id="3.10.100.10">
    <property type="entry name" value="Mannose-Binding Protein A, subunit A"/>
    <property type="match status" value="1"/>
</dbReference>
<dbReference type="Pfam" id="PF00059">
    <property type="entry name" value="Lectin_C"/>
    <property type="match status" value="1"/>
</dbReference>
<evidence type="ECO:0000313" key="3">
    <source>
        <dbReference type="EMBL" id="CAL1527105.1"/>
    </source>
</evidence>
<dbReference type="SUPFAM" id="SSF56436">
    <property type="entry name" value="C-type lectin-like"/>
    <property type="match status" value="1"/>
</dbReference>
<dbReference type="PANTHER" id="PTHR22801:SF63">
    <property type="entry name" value="C-TYPE LECTIN DOMAIN-CONTAINING PROTEIN"/>
    <property type="match status" value="1"/>
</dbReference>
<dbReference type="EMBL" id="CAXITT010000012">
    <property type="protein sequence ID" value="CAL1527105.1"/>
    <property type="molecule type" value="Genomic_DNA"/>
</dbReference>
<gene>
    <name evidence="3" type="ORF">GSLYS_00001282001</name>
</gene>
<evidence type="ECO:0000256" key="1">
    <source>
        <dbReference type="SAM" id="SignalP"/>
    </source>
</evidence>
<dbReference type="InterPro" id="IPR016187">
    <property type="entry name" value="CTDL_fold"/>
</dbReference>
<dbReference type="PANTHER" id="PTHR22801">
    <property type="entry name" value="LITHOSTATHINE"/>
    <property type="match status" value="1"/>
</dbReference>
<reference evidence="3 4" key="1">
    <citation type="submission" date="2024-04" db="EMBL/GenBank/DDBJ databases">
        <authorList>
            <consortium name="Genoscope - CEA"/>
            <person name="William W."/>
        </authorList>
    </citation>
    <scope>NUCLEOTIDE SEQUENCE [LARGE SCALE GENOMIC DNA]</scope>
</reference>
<dbReference type="CDD" id="cd00037">
    <property type="entry name" value="CLECT"/>
    <property type="match status" value="1"/>
</dbReference>
<dbReference type="InterPro" id="IPR050801">
    <property type="entry name" value="Ca-Dep_Lectins_ImmuneDev"/>
</dbReference>
<dbReference type="InterPro" id="IPR001304">
    <property type="entry name" value="C-type_lectin-like"/>
</dbReference>
<evidence type="ECO:0000313" key="4">
    <source>
        <dbReference type="Proteomes" id="UP001497497"/>
    </source>
</evidence>
<accession>A0AAV2H0B7</accession>
<sequence>MSKMLRLSAAFFCCVLTHLAFSQTIDNCPANVPRDRFLQVHGDSCYQFVTNRHITHNAAKSDCGRRGGTLALVKTPDIQAYLVHELTHTYNYHTSKFWIGLNDIDKENVYKWEDGSPLSYTAWAQGEGPGATSAYHQENHNENDCVTIDLEYGGKWLEYPCEETTFFFFFSESEEHYYICQYKLSAGATTVFTTSPPVTATTAAPGTDSTVVSETAPLAITAAPETTVTSISNACPAFTCDLDCGMDGFKKDAETGCSQCACDV</sequence>
<protein>
    <recommendedName>
        <fullName evidence="2">C-type lectin domain-containing protein</fullName>
    </recommendedName>
</protein>